<accession>A0A9Q0MYM3</accession>
<keyword evidence="1" id="KW-1133">Transmembrane helix</keyword>
<name>A0A9Q0MYM3_9DIPT</name>
<dbReference type="EMBL" id="WJQU01000003">
    <property type="protein sequence ID" value="KAJ6639132.1"/>
    <property type="molecule type" value="Genomic_DNA"/>
</dbReference>
<dbReference type="AlphaFoldDB" id="A0A9Q0MYM3"/>
<evidence type="ECO:0000256" key="1">
    <source>
        <dbReference type="SAM" id="Phobius"/>
    </source>
</evidence>
<sequence length="88" mass="10292">MVLNFTTLVLLSSNLKRIPNFTNYFCKRCIHTLSIFIFFLSIATLLFFTETPQLNSFSVMKLIVPSTAKTMFSMFNLQYFIVNFPFLN</sequence>
<keyword evidence="3" id="KW-1185">Reference proteome</keyword>
<evidence type="ECO:0000313" key="3">
    <source>
        <dbReference type="Proteomes" id="UP001151699"/>
    </source>
</evidence>
<keyword evidence="1" id="KW-0812">Transmembrane</keyword>
<keyword evidence="1" id="KW-0472">Membrane</keyword>
<comment type="caution">
    <text evidence="2">The sequence shown here is derived from an EMBL/GenBank/DDBJ whole genome shotgun (WGS) entry which is preliminary data.</text>
</comment>
<reference evidence="2" key="1">
    <citation type="submission" date="2022-07" db="EMBL/GenBank/DDBJ databases">
        <authorList>
            <person name="Trinca V."/>
            <person name="Uliana J.V.C."/>
            <person name="Torres T.T."/>
            <person name="Ward R.J."/>
            <person name="Monesi N."/>
        </authorList>
    </citation>
    <scope>NUCLEOTIDE SEQUENCE</scope>
    <source>
        <strain evidence="2">HSMRA1968</strain>
        <tissue evidence="2">Whole embryos</tissue>
    </source>
</reference>
<organism evidence="2 3">
    <name type="scientific">Pseudolycoriella hygida</name>
    <dbReference type="NCBI Taxonomy" id="35572"/>
    <lineage>
        <taxon>Eukaryota</taxon>
        <taxon>Metazoa</taxon>
        <taxon>Ecdysozoa</taxon>
        <taxon>Arthropoda</taxon>
        <taxon>Hexapoda</taxon>
        <taxon>Insecta</taxon>
        <taxon>Pterygota</taxon>
        <taxon>Neoptera</taxon>
        <taxon>Endopterygota</taxon>
        <taxon>Diptera</taxon>
        <taxon>Nematocera</taxon>
        <taxon>Sciaroidea</taxon>
        <taxon>Sciaridae</taxon>
        <taxon>Pseudolycoriella</taxon>
    </lineage>
</organism>
<feature type="transmembrane region" description="Helical" evidence="1">
    <location>
        <begin position="29"/>
        <end position="48"/>
    </location>
</feature>
<evidence type="ECO:0000313" key="2">
    <source>
        <dbReference type="EMBL" id="KAJ6639132.1"/>
    </source>
</evidence>
<protein>
    <submittedName>
        <fullName evidence="2">Uncharacterized protein</fullName>
    </submittedName>
</protein>
<feature type="transmembrane region" description="Helical" evidence="1">
    <location>
        <begin position="68"/>
        <end position="87"/>
    </location>
</feature>
<dbReference type="Proteomes" id="UP001151699">
    <property type="component" value="Chromosome X"/>
</dbReference>
<gene>
    <name evidence="2" type="ORF">Bhyg_11872</name>
</gene>
<proteinExistence type="predicted"/>